<reference evidence="1 2" key="1">
    <citation type="submission" date="2023-10" db="EMBL/GenBank/DDBJ databases">
        <title>Draft Genome Sequence of Candida saopaulonensis from a very Premature Infant with Sepsis.</title>
        <authorList>
            <person name="Ning Y."/>
            <person name="Dai R."/>
            <person name="Xiao M."/>
            <person name="Xu Y."/>
            <person name="Yan Q."/>
            <person name="Zhang L."/>
        </authorList>
    </citation>
    <scope>NUCLEOTIDE SEQUENCE [LARGE SCALE GENOMIC DNA]</scope>
    <source>
        <strain evidence="1 2">19XY460</strain>
    </source>
</reference>
<dbReference type="EMBL" id="CP138897">
    <property type="protein sequence ID" value="WPK26273.1"/>
    <property type="molecule type" value="Genomic_DNA"/>
</dbReference>
<keyword evidence="2" id="KW-1185">Reference proteome</keyword>
<dbReference type="KEGG" id="asau:88174685"/>
<sequence length="223" mass="25650">MVYLTLYKVSDVMDQIIDDFNKLEQFEERQLHISLANSIFVHLDKSKAHAAHSYLEITKILAQVATIQRQLSLPNVRDLPVVRLWLCELEQMKKAADECISLGLKIINSTEIIKLRVFDKLHPCCINQEQRCTDPKEAWTHVYQVYYLHRKTASLISKVDAASPVLRNLYQKINLHLLAMESMEDQMGVKRQPVDSTCLKKKNSLSRTLSKISRGLLGTKSQT</sequence>
<gene>
    <name evidence="1" type="ORF">PUMCH_003622</name>
</gene>
<protein>
    <submittedName>
        <fullName evidence="1">Uncharacterized protein</fullName>
    </submittedName>
</protein>
<evidence type="ECO:0000313" key="2">
    <source>
        <dbReference type="Proteomes" id="UP001338582"/>
    </source>
</evidence>
<dbReference type="RefSeq" id="XP_062878654.1">
    <property type="nucleotide sequence ID" value="XM_063022584.1"/>
</dbReference>
<name>A0AAX4HCF4_9ASCO</name>
<accession>A0AAX4HCF4</accession>
<dbReference type="AlphaFoldDB" id="A0AAX4HCF4"/>
<proteinExistence type="predicted"/>
<dbReference type="GeneID" id="88174685"/>
<dbReference type="Proteomes" id="UP001338582">
    <property type="component" value="Chromosome 4"/>
</dbReference>
<evidence type="ECO:0000313" key="1">
    <source>
        <dbReference type="EMBL" id="WPK26273.1"/>
    </source>
</evidence>
<organism evidence="1 2">
    <name type="scientific">Australozyma saopauloensis</name>
    <dbReference type="NCBI Taxonomy" id="291208"/>
    <lineage>
        <taxon>Eukaryota</taxon>
        <taxon>Fungi</taxon>
        <taxon>Dikarya</taxon>
        <taxon>Ascomycota</taxon>
        <taxon>Saccharomycotina</taxon>
        <taxon>Pichiomycetes</taxon>
        <taxon>Metschnikowiaceae</taxon>
        <taxon>Australozyma</taxon>
    </lineage>
</organism>